<comment type="caution">
    <text evidence="2">The sequence shown here is derived from an EMBL/GenBank/DDBJ whole genome shotgun (WGS) entry which is preliminary data.</text>
</comment>
<dbReference type="EMBL" id="JACHIO010000008">
    <property type="protein sequence ID" value="MBB5063923.1"/>
    <property type="molecule type" value="Genomic_DNA"/>
</dbReference>
<reference evidence="2 3" key="1">
    <citation type="submission" date="2020-08" db="EMBL/GenBank/DDBJ databases">
        <title>Genomic Encyclopedia of Type Strains, Phase IV (KMG-V): Genome sequencing to study the core and pangenomes of soil and plant-associated prokaryotes.</title>
        <authorList>
            <person name="Whitman W."/>
        </authorList>
    </citation>
    <scope>NUCLEOTIDE SEQUENCE [LARGE SCALE GENOMIC DNA]</scope>
    <source>
        <strain evidence="2 3">X5P3</strain>
    </source>
</reference>
<dbReference type="Proteomes" id="UP000584867">
    <property type="component" value="Unassembled WGS sequence"/>
</dbReference>
<feature type="compositionally biased region" description="Basic and acidic residues" evidence="1">
    <location>
        <begin position="151"/>
        <end position="164"/>
    </location>
</feature>
<protein>
    <submittedName>
        <fullName evidence="2">Uncharacterized protein</fullName>
    </submittedName>
</protein>
<evidence type="ECO:0000256" key="1">
    <source>
        <dbReference type="SAM" id="MobiDB-lite"/>
    </source>
</evidence>
<proteinExistence type="predicted"/>
<evidence type="ECO:0000313" key="2">
    <source>
        <dbReference type="EMBL" id="MBB5063923.1"/>
    </source>
</evidence>
<name>A0A7W7ZPY6_9BACT</name>
<sequence>MSTPLRRSLTSKKRRTTTTGMNFAPIVEALSAYVTADQNAAKQIADRSIAACENADVEEIVSVIHEKAPSIMRDRSIKNPLGLLIHAVPKCFEGTGILQLRRHWAAEKERDASQEMERERQHREFIDLVRRERCQCEVTLADPASTQKQKASAEKQLSELMRYE</sequence>
<gene>
    <name evidence="2" type="ORF">HDF15_002271</name>
</gene>
<feature type="region of interest" description="Disordered" evidence="1">
    <location>
        <begin position="143"/>
        <end position="164"/>
    </location>
</feature>
<organism evidence="2 3">
    <name type="scientific">Granulicella mallensis</name>
    <dbReference type="NCBI Taxonomy" id="940614"/>
    <lineage>
        <taxon>Bacteria</taxon>
        <taxon>Pseudomonadati</taxon>
        <taxon>Acidobacteriota</taxon>
        <taxon>Terriglobia</taxon>
        <taxon>Terriglobales</taxon>
        <taxon>Acidobacteriaceae</taxon>
        <taxon>Granulicella</taxon>
    </lineage>
</organism>
<dbReference type="AlphaFoldDB" id="A0A7W7ZPY6"/>
<dbReference type="RefSeq" id="WP_184255450.1">
    <property type="nucleotide sequence ID" value="NZ_JACHIO010000008.1"/>
</dbReference>
<evidence type="ECO:0000313" key="3">
    <source>
        <dbReference type="Proteomes" id="UP000584867"/>
    </source>
</evidence>
<accession>A0A7W7ZPY6</accession>